<feature type="region of interest" description="Disordered" evidence="1">
    <location>
        <begin position="110"/>
        <end position="134"/>
    </location>
</feature>
<evidence type="ECO:0000313" key="2">
    <source>
        <dbReference type="EMBL" id="CAG5079133.1"/>
    </source>
</evidence>
<feature type="compositionally biased region" description="Low complexity" evidence="1">
    <location>
        <begin position="376"/>
        <end position="388"/>
    </location>
</feature>
<reference evidence="2" key="1">
    <citation type="submission" date="2021-04" db="EMBL/GenBank/DDBJ databases">
        <authorList>
            <person name="Chebbi M.A.C M."/>
        </authorList>
    </citation>
    <scope>NUCLEOTIDE SEQUENCE</scope>
</reference>
<dbReference type="OrthoDB" id="10347403at2759"/>
<comment type="caution">
    <text evidence="2">The sequence shown here is derived from an EMBL/GenBank/DDBJ whole genome shotgun (WGS) entry which is preliminary data.</text>
</comment>
<organism evidence="2 3">
    <name type="scientific">Cotesia congregata</name>
    <name type="common">Parasitoid wasp</name>
    <name type="synonym">Apanteles congregatus</name>
    <dbReference type="NCBI Taxonomy" id="51543"/>
    <lineage>
        <taxon>Eukaryota</taxon>
        <taxon>Metazoa</taxon>
        <taxon>Ecdysozoa</taxon>
        <taxon>Arthropoda</taxon>
        <taxon>Hexapoda</taxon>
        <taxon>Insecta</taxon>
        <taxon>Pterygota</taxon>
        <taxon>Neoptera</taxon>
        <taxon>Endopterygota</taxon>
        <taxon>Hymenoptera</taxon>
        <taxon>Apocrita</taxon>
        <taxon>Ichneumonoidea</taxon>
        <taxon>Braconidae</taxon>
        <taxon>Microgastrinae</taxon>
        <taxon>Cotesia</taxon>
    </lineage>
</organism>
<keyword evidence="3" id="KW-1185">Reference proteome</keyword>
<name>A0A8J2H7A1_COTCN</name>
<dbReference type="Proteomes" id="UP000786811">
    <property type="component" value="Unassembled WGS sequence"/>
</dbReference>
<feature type="region of interest" description="Disordered" evidence="1">
    <location>
        <begin position="372"/>
        <end position="396"/>
    </location>
</feature>
<feature type="compositionally biased region" description="Basic residues" evidence="1">
    <location>
        <begin position="125"/>
        <end position="134"/>
    </location>
</feature>
<evidence type="ECO:0000256" key="1">
    <source>
        <dbReference type="SAM" id="MobiDB-lite"/>
    </source>
</evidence>
<dbReference type="AlphaFoldDB" id="A0A8J2H7A1"/>
<gene>
    <name evidence="2" type="ORF">HICCMSTLAB_LOCUS2933</name>
</gene>
<evidence type="ECO:0000313" key="3">
    <source>
        <dbReference type="Proteomes" id="UP000786811"/>
    </source>
</evidence>
<protein>
    <submittedName>
        <fullName evidence="2">Uncharacterized protein</fullName>
    </submittedName>
</protein>
<accession>A0A8J2H7A1</accession>
<sequence>MCSTFLLRVDNGAKDLKCQTRNTLCNTNDYFQERERDRHREVPVRRQYVISDENGKFDQYSDLQDSDINFPDHDYSLEVVEEDDTQNPSYSHITDNENENIPSLSIEPRFSRKTSSQTSPVFSHGARHLHHRHSKKYYPHTEQIIIVTPSESQNRQYYLRGMQVPSRGRRNNLHRRSPKNKINVNINSYGKSNSISQHLSEDVSLSKPQPIGELIDQESNLEKPQPLTDSVSLLEIVDNDQSINDQQVSKNDDVKVDTDVNERAYLSRRHILDDYKNVNVNVHSNVDDYDERAVGPAVIVIARKNFKPLGLNHRDIDARRTERRSRNQNDNTNVDSNNAGYYVRPEPISAPVFTDRNVPYIILDAPRSFANEGYRNKNQNKNVNVNTNDIDSQEYY</sequence>
<dbReference type="EMBL" id="CAJNRD030001117">
    <property type="protein sequence ID" value="CAG5079133.1"/>
    <property type="molecule type" value="Genomic_DNA"/>
</dbReference>
<proteinExistence type="predicted"/>